<protein>
    <submittedName>
        <fullName evidence="2">N5-glutamine S-adenosyl-L-methionine-dependent methyltransferase</fullName>
        <ecNumber evidence="2">2.1.1.-</ecNumber>
    </submittedName>
</protein>
<dbReference type="EC" id="2.1.1.-" evidence="2"/>
<proteinExistence type="predicted"/>
<dbReference type="GO" id="GO:0032259">
    <property type="term" value="P:methylation"/>
    <property type="evidence" value="ECO:0007669"/>
    <property type="project" value="UniProtKB-KW"/>
</dbReference>
<dbReference type="AlphaFoldDB" id="A0A379TBH1"/>
<dbReference type="Gene3D" id="1.10.8.10">
    <property type="entry name" value="DNA helicase RuvA subunit, C-terminal domain"/>
    <property type="match status" value="1"/>
</dbReference>
<accession>A0A379TBH1</accession>
<reference evidence="2 3" key="1">
    <citation type="submission" date="2018-06" db="EMBL/GenBank/DDBJ databases">
        <authorList>
            <consortium name="Pathogen Informatics"/>
            <person name="Doyle S."/>
        </authorList>
    </citation>
    <scope>NUCLEOTIDE SEQUENCE [LARGE SCALE GENOMIC DNA]</scope>
    <source>
        <strain evidence="2 3">NCTC8297</strain>
    </source>
</reference>
<organism evidence="2 3">
    <name type="scientific">Salmonella enterica subsp. arizonae</name>
    <dbReference type="NCBI Taxonomy" id="59203"/>
    <lineage>
        <taxon>Bacteria</taxon>
        <taxon>Pseudomonadati</taxon>
        <taxon>Pseudomonadota</taxon>
        <taxon>Gammaproteobacteria</taxon>
        <taxon>Enterobacterales</taxon>
        <taxon>Enterobacteriaceae</taxon>
        <taxon>Salmonella</taxon>
    </lineage>
</organism>
<keyword evidence="2" id="KW-0808">Transferase</keyword>
<feature type="domain" description="Release factor glutamine methyltransferase N-terminal" evidence="1">
    <location>
        <begin position="2"/>
        <end position="34"/>
    </location>
</feature>
<evidence type="ECO:0000259" key="1">
    <source>
        <dbReference type="Pfam" id="PF17827"/>
    </source>
</evidence>
<dbReference type="InterPro" id="IPR040758">
    <property type="entry name" value="PrmC_N"/>
</dbReference>
<dbReference type="GO" id="GO:0008168">
    <property type="term" value="F:methyltransferase activity"/>
    <property type="evidence" value="ECO:0007669"/>
    <property type="project" value="UniProtKB-KW"/>
</dbReference>
<name>A0A379TBH1_SALER</name>
<evidence type="ECO:0000313" key="3">
    <source>
        <dbReference type="Proteomes" id="UP000254741"/>
    </source>
</evidence>
<dbReference type="Pfam" id="PF17827">
    <property type="entry name" value="PrmC_N"/>
    <property type="match status" value="1"/>
</dbReference>
<evidence type="ECO:0000313" key="2">
    <source>
        <dbReference type="EMBL" id="SUG47490.1"/>
    </source>
</evidence>
<dbReference type="EMBL" id="UGXG01000002">
    <property type="protein sequence ID" value="SUG47490.1"/>
    <property type="molecule type" value="Genomic_DNA"/>
</dbReference>
<keyword evidence="2" id="KW-0489">Methyltransferase</keyword>
<dbReference type="Proteomes" id="UP000254741">
    <property type="component" value="Unassembled WGS sequence"/>
</dbReference>
<sequence>MAFGETPLAATQQQQLAELLRRRKQGEPIAHLTGHTRILVAAAVCFSRHADPAPGYRMSG</sequence>
<gene>
    <name evidence="2" type="primary">prmC_1</name>
    <name evidence="2" type="ORF">NCTC8297_02758</name>
</gene>